<dbReference type="STRING" id="1160895.CM19_04270"/>
<gene>
    <name evidence="1" type="ORF">CM19_04270</name>
</gene>
<evidence type="ECO:0008006" key="3">
    <source>
        <dbReference type="Google" id="ProtNLM"/>
    </source>
</evidence>
<name>A0A031LRZ7_9CREN</name>
<keyword evidence="2" id="KW-1185">Reference proteome</keyword>
<evidence type="ECO:0000313" key="1">
    <source>
        <dbReference type="EMBL" id="EZQ10274.1"/>
    </source>
</evidence>
<reference evidence="1 2" key="1">
    <citation type="submission" date="2014-03" db="EMBL/GenBank/DDBJ databases">
        <title>Draft genome sequence of the novel thermoacidophilic archaea Acidianus copahuensis ALE1 strain, isolated from Copahue volcanic area in Neuquen Argentina.</title>
        <authorList>
            <person name="Urbieta M.S."/>
            <person name="Rascovan N."/>
            <person name="Castro C."/>
            <person name="Revale S."/>
            <person name="Giaveno M.A."/>
            <person name="Vazquez M.P."/>
            <person name="Donati E.R."/>
        </authorList>
    </citation>
    <scope>NUCLEOTIDE SEQUENCE [LARGE SCALE GENOMIC DNA]</scope>
    <source>
        <strain evidence="1 2">ALE1</strain>
    </source>
</reference>
<dbReference type="Pfam" id="PF06675">
    <property type="entry name" value="DUF1177"/>
    <property type="match status" value="1"/>
</dbReference>
<dbReference type="InterPro" id="IPR009561">
    <property type="entry name" value="DUF1177"/>
</dbReference>
<comment type="caution">
    <text evidence="1">The sequence shown here is derived from an EMBL/GenBank/DDBJ whole genome shotgun (WGS) entry which is preliminary data.</text>
</comment>
<proteinExistence type="predicted"/>
<organism evidence="1 2">
    <name type="scientific">Candidatus Acidianus copahuensis</name>
    <dbReference type="NCBI Taxonomy" id="1160895"/>
    <lineage>
        <taxon>Archaea</taxon>
        <taxon>Thermoproteota</taxon>
        <taxon>Thermoprotei</taxon>
        <taxon>Sulfolobales</taxon>
        <taxon>Sulfolobaceae</taxon>
        <taxon>Acidianus</taxon>
    </lineage>
</organism>
<dbReference type="EMBL" id="JFZT01000029">
    <property type="protein sequence ID" value="EZQ10274.1"/>
    <property type="molecule type" value="Genomic_DNA"/>
</dbReference>
<dbReference type="AlphaFoldDB" id="A0A031LRZ7"/>
<evidence type="ECO:0000313" key="2">
    <source>
        <dbReference type="Proteomes" id="UP000024332"/>
    </source>
</evidence>
<dbReference type="OrthoDB" id="34161at2157"/>
<accession>A0A031LRZ7</accession>
<protein>
    <recommendedName>
        <fullName evidence="3">DUF1177 domain-containing protein</fullName>
    </recommendedName>
</protein>
<sequence length="287" mass="32245">MMLKSVIETIELLQDLKKPGDILDYVKKYSDEVQYWDLGEVLFLRSYIKGEGKKIEVLGRLGSIKINNLLVSDADGAIIALAVLRELSKERQSGNYVISTSISLSAKLIQHEPFNFMVPPIGIEEALNYEVDKQADFIISIDSTKGNRIAKYSDFAITHVIKDGYIMKVSDEVLDIYEKVTDHEPYFVPLTSSDLTPMDFNSYHISTLISPWLYTESPLIGVATVSKFAIPGYETGVQNISMLENAGKFCVELSRFINKGGSAFDEKELIELKNKLGESNLLKVKRK</sequence>
<dbReference type="Proteomes" id="UP000024332">
    <property type="component" value="Unassembled WGS sequence"/>
</dbReference>
<dbReference type="RefSeq" id="WP_048099156.1">
    <property type="nucleotide sequence ID" value="NZ_JFZT01000029.1"/>
</dbReference>